<evidence type="ECO:0008006" key="2">
    <source>
        <dbReference type="Google" id="ProtNLM"/>
    </source>
</evidence>
<protein>
    <recommendedName>
        <fullName evidence="2">Baseplate protein J-like domain-containing protein</fullName>
    </recommendedName>
</protein>
<accession>A0A381SHF0</accession>
<proteinExistence type="predicted"/>
<name>A0A381SHF0_9ZZZZ</name>
<dbReference type="AlphaFoldDB" id="A0A381SHF0"/>
<dbReference type="Gene3D" id="3.30.300.200">
    <property type="match status" value="1"/>
</dbReference>
<dbReference type="EMBL" id="UINC01003115">
    <property type="protein sequence ID" value="SVA03480.1"/>
    <property type="molecule type" value="Genomic_DNA"/>
</dbReference>
<sequence>MNILLDTLAYNTHYLGYNANMLANEMFLDSSSLRSSAVSHAKMLGYEVSSARAAKATISIGVTTTSSSLTMDAGTVFTAKVDDIDYQFVLTKDISAVNVGNSVIFYDVDIYEGTYVTTKYVVDTSNPDQRFLLVDPRSDTATLTVKIQNSSSDTTTTTFTKATDITQLTTTSDVYFLQEVESGKFEVYFGDGVVSKALSDSNIVILQYVVTNKSAANGAASFTAPSAIDGETDIRIVVNSIASGGAERESISSIKLNAPLNYAAQGRAVTTDDYKVYVKKLFPNTQSVSVWGGEDGSYDVVTGLTSSVPEYGKVFISVKTTTGQNMTSTQKLQLETDLKPYKVASITPVVIDPITTSLILGITFQYNSNITTKSNEALESLVSTTVSNYNTSSLKTFNSIFRYSEFIGLIDDTESSVLSNITTVTMAQYLTPVTTSSNSYTIDFSNAFYHPHSGHNESTGGIIASTGFNINDKVQDYYFDEDGNGNLRIYYLLSGEKTYHDKTAGTVDYDNGKIIIDSVFISSVLDVDGASSTRIRITAIPSSNDIVPVRNQVLEIDEVNTVIKGTVDQISTSGVGYTTTTTAGISTTTVSTTSSTPTRSAY</sequence>
<gene>
    <name evidence="1" type="ORF">METZ01_LOCUS56334</name>
</gene>
<reference evidence="1" key="1">
    <citation type="submission" date="2018-05" db="EMBL/GenBank/DDBJ databases">
        <authorList>
            <person name="Lanie J.A."/>
            <person name="Ng W.-L."/>
            <person name="Kazmierczak K.M."/>
            <person name="Andrzejewski T.M."/>
            <person name="Davidsen T.M."/>
            <person name="Wayne K.J."/>
            <person name="Tettelin H."/>
            <person name="Glass J.I."/>
            <person name="Rusch D."/>
            <person name="Podicherti R."/>
            <person name="Tsui H.-C.T."/>
            <person name="Winkler M.E."/>
        </authorList>
    </citation>
    <scope>NUCLEOTIDE SEQUENCE</scope>
</reference>
<evidence type="ECO:0000313" key="1">
    <source>
        <dbReference type="EMBL" id="SVA03480.1"/>
    </source>
</evidence>
<organism evidence="1">
    <name type="scientific">marine metagenome</name>
    <dbReference type="NCBI Taxonomy" id="408172"/>
    <lineage>
        <taxon>unclassified sequences</taxon>
        <taxon>metagenomes</taxon>
        <taxon>ecological metagenomes</taxon>
    </lineage>
</organism>